<proteinExistence type="predicted"/>
<dbReference type="RefSeq" id="WP_148348750.1">
    <property type="nucleotide sequence ID" value="NZ_JBHSBF010000003.1"/>
</dbReference>
<feature type="region of interest" description="Disordered" evidence="2">
    <location>
        <begin position="1641"/>
        <end position="1660"/>
    </location>
</feature>
<evidence type="ECO:0000259" key="4">
    <source>
        <dbReference type="Pfam" id="PF20220"/>
    </source>
</evidence>
<evidence type="ECO:0000313" key="5">
    <source>
        <dbReference type="EMBL" id="TYC17608.1"/>
    </source>
</evidence>
<gene>
    <name evidence="5" type="ORF">FXF65_06375</name>
</gene>
<reference evidence="5 6" key="1">
    <citation type="submission" date="2019-08" db="EMBL/GenBank/DDBJ databases">
        <title>Actinomadura sp. nov. CYP1-5 isolated from mountain soil.</title>
        <authorList>
            <person name="Songsumanus A."/>
            <person name="Kuncharoen N."/>
            <person name="Kudo T."/>
            <person name="Yuki M."/>
            <person name="Igarashi Y."/>
            <person name="Tanasupawat S."/>
        </authorList>
    </citation>
    <scope>NUCLEOTIDE SEQUENCE [LARGE SCALE GENOMIC DNA]</scope>
    <source>
        <strain evidence="5 6">GKU157</strain>
    </source>
</reference>
<dbReference type="OrthoDB" id="9781691at2"/>
<feature type="domain" description="ABC toxin N-terminal" evidence="4">
    <location>
        <begin position="2053"/>
        <end position="2171"/>
    </location>
</feature>
<keyword evidence="1" id="KW-0175">Coiled coil</keyword>
<dbReference type="EMBL" id="VSFF01000002">
    <property type="protein sequence ID" value="TYC17608.1"/>
    <property type="molecule type" value="Genomic_DNA"/>
</dbReference>
<feature type="coiled-coil region" evidence="1">
    <location>
        <begin position="2871"/>
        <end position="2905"/>
    </location>
</feature>
<name>A0A5D0UGT5_9ACTN</name>
<dbReference type="Pfam" id="PF18276">
    <property type="entry name" value="TcA_TcB_BD"/>
    <property type="match status" value="1"/>
</dbReference>
<evidence type="ECO:0000259" key="3">
    <source>
        <dbReference type="Pfam" id="PF18276"/>
    </source>
</evidence>
<dbReference type="Pfam" id="PF20220">
    <property type="entry name" value="ABC_toxin_N"/>
    <property type="match status" value="1"/>
</dbReference>
<dbReference type="InterPro" id="IPR040840">
    <property type="entry name" value="TcA_TcB_BD"/>
</dbReference>
<keyword evidence="6" id="KW-1185">Reference proteome</keyword>
<sequence>MPTLIVVRLRPTRPVSGEAFTAALSGLTVEAFDLGFGSTAEGRSLGTASGVFTSVSVAELGVDLTRTAIVQHYIDTGGGPVTPPTIRNPAAAATAVIVVDPPPTGPEYPTGTSFDLRLKLTRDGAPIADRRIDFNAVVTTVDALPILLTDVVGLQPSAYAVLPAAASGAGAHLELPEDGTPPDFASLVKAVNAVLALDPADGGTIAQRTTLSGAQAKHVAAEIEWDRKVHPAPPEPRPLAQMYTTPQPDITVDADRADNDRRRFEAELDGYYATHDGNALRLSGYVYAVWAAMMCERLSTGENLTGPGPAQGPVDGARAALLTLPLPRGAGDGTTLRHVSVTLTGDPAHAVLDPPFVVPAAYFYALGAQLPPQVDVAQRFAMASADAESKVLVTIETAVEAGVVGAAEPPATGPGGTGGALVPAQAARRLRAIGQAAAPAPEVAVNAAVRPLIVSWLAHTGPTATVDADFWVPATASGPGAAAYLSLLLHAVTGGFAPLIAAVATDLGVSTAAELRAVTEDRWRALFLPPGAPPRLDLLPPFTEAGTSSTPQDRVDAFLRHLRQFLTVPFSTAAGEAPEEESPSALPRPRPNIFAAFEVAYSAHGGGTYTPGTPRDPDATRSAALDVFPGDPHARAWLLAALDALDALHVLTAFAAPGQPHAELRFSLMEALYARGFSTVAAVAGLTPDAFEHALEGTVAHRFAPEIQEAAGGSGSEPGGEDLFSPVNRGTLTDCLPPEHLSPFGLVAYLSELLRLSAVSTCANPFPSEESADLGDLLADRRGTLGGLAASAANLATPVPSGDLVNESLEHLAAAVASGGTPSGVVFDTASEEVGGHRIGGPDGHDAGTLLAAVPEHSAPSAPLPAAYAALRAEPGAPPLPYDQGIDTVRSYLRAAGTSRYEVMRRFRKRITEFALDPAHEPDGFAAHRWRYPVRLETALEYLCLTAHEYAMFFAGTPGEEPSGDVPAGWRLYGFPRSTVGRTHWSRVAARLPELLARTGLEYCELAELQLSGIVPFDVVKIARRRRDEGDGRLPVCPPCDPEEYRARFPGEGDTDRAAALVRLMLVVRLWRALRSRRGGGLSFQTLADVDAVLRLFTADGAVNPDFPRQLAALLILCDDLRLPLGGGDESGPLGRVALLALWAGGDATPRERERAVALLLDGVEETAERADPALEAGPELLKVIAANLDPLSVLAGFDPDTPSDTWHSRPAATLRFAEVLLKVYLSPFTVGELLFLFTTGDHLDGDDPFPLQDRNEAADDPLMLGDTEPFDGQGPHSLWTLRDALGDVAVTDEEAASWPWTRIAASLRADFGYTAPTGVPDPLDLLGRRFLAAELRRRGIPVTAAETRFAVPLAAADTSPDMWAGGPPEGGFAYDRATEELYCLLPLRDADVLERLLRMRPLNPTERRAVRDLYFAPRAAWAPFAALFENPVQAIESLVQEGDDDSRFALFQKAYALFVQRAHVVAGHLARHVAAATDGDSEGADEAAWLILRGLWADENFGLTPWEDDSGAPPDVAYPWRPGAGAFAALLGLRGTGLVGEFRPDEPRAALRWREVRGPLDPFGDVRNATNAPVPTVLPAMDLELTDEQERYVSVRNGLALLDATGEPLGGAEPFAARWEGVLLVEHEGTYRFHAGHVPDNDEHEHDGHEHDEHEHDEHGDWCEGRRWRVVLRRGQRVWTVLNHGLPGDEAPGHRSGPLRLRRGAYEITIEAKQDKPRFADRADTEAARTGFRFAYAGPDTGDAVATLPFDRLFRPAKDATLGDGVVRNPTLDAAGRTFSPIRPGENAAAWLNGLYTSSLRDIRRTYQRAFKALLVARRFGLSARPVAGYRQSELGYLLAHGATFAGTSHPRTGAAAFGTHHAWLSNDLLPVGDPYLTDFAVDQRSHPGRPRQAALFDVWERLYDYRDLRRDTRTARERPAWILFAEVTEQQPDDPVNMLRYLGVDARHAPLVSVYLDVPPDPYRLGPHDLEDERWAIRAWLASRLLDRITGRLVPRDIGAAHPYLWAADDPAAPVGTPPRPGAADLVRFVEDAFIENGRPRRYTDLQRLNDGLRARARHALLAYLCGPGRFVAAPGDLSDLLLQDVEAGPGQRVTRIEDGAAAVQAFVQRALLGLEPSLTIPYGLRKLWRNRFATFAQWRACARREAYPENWIEWDDLREARRSEAFRMLDARLREDELTVPVPGGLAWWRAARPPEHPSLALVQDATLAVERLLTPAPEGLGLLGRPVPSAQPSWLAPIALPAATVAAATDDGPARDVSTEVVPAAQGRELPLWLTAAMTLGVAFVRVAAAGIPPASAHLMPYGHAAGCCRDCADDRPEEGIDEYYFWLVAATGYDDADAAQDADAGVVVSTPEHPADQTSDWHRRDKLPALLRWPPARVAHLHWCRVRDGRFEPPRRSAEAVRLRPGRGVARLVFEGRTDDALRFSVPDATPPVGHTDPTAPGFRYDLPLDDAVVLPLVTAPDTPPIPLPGGMAAYPYFTMRPPGAPLLPLSPFPVATAVAGALRAHCRHEAALAWYGLAHRPLDADNTWRPGDSDSEAARRRDVLLSFAETLAQAADAAFARGDLESARQARVLFDVLARLLGPSPRRISGEPGGAHVGLADFVPRPAPLNPRLLALYERVGDRLALVRHDIDAHRLRRGPDVTADPADPCADGCDGTACHGPIGPYRFTYLMQKALDLAGEVRGLGASLLTAYEKGDAEALASLRTAHERQLAELGLRTRQLQWREADWQVQALQKTKQGALTRLAYNQALLRAGNNAGELGYEAMTVVSTASRIAGNVSEAVAQGLGMTPDFWLGVAGIAGTPLQFNQFPLGNKLAAGFSTAARILAQVAENANTTGGLSLTEGGWQRREDEWRHQVQVIGVELQQIERQILAAERHRDAALRDLEVQERQIENTREVQDYLRDRFSSAELYLHLQRETAALHRRHYDLALRLARRARRAFVHERGTPAPELPSPGWDTLREGLLAGDRLHLALREIETAYVEENCREYELARHLSLRAEFPVAFLQLQQTGYCEIEIPEWLLDLDHPGHYMRRIRNVTLTIPCVVGPYTSVNCRLTLLSSQTRVEPSLRDAPAPCCDAARAPGAPVPCRCTGGGTPRACPCACGECCASGPAPAAGYDAGPDDPRIVHAYDATEAIATSSGQNDSGMFELNFRDERYLPFEFRGAVSRWRVELPPEDNRFPLASVSDVVMLLNYTSREGGDVLRTAARAAAAHRLPGAGVRLVDVRRDLPDDWYRLQRPGHRLPLRLTRELFPYVPGGCDLRVTRVELFAELDEPGCRSLLPAVFHAHHGHRPDEPCSCSGVPVDCVASAEWPCLFHGVVDVDLPVRPHPSAELVFPDVPGGITALHLLCTYTTEQHAGRH</sequence>
<dbReference type="Proteomes" id="UP000322634">
    <property type="component" value="Unassembled WGS sequence"/>
</dbReference>
<protein>
    <submittedName>
        <fullName evidence="5">Insecticidal toxin complex protein</fullName>
    </submittedName>
</protein>
<accession>A0A5D0UGT5</accession>
<dbReference type="InterPro" id="IPR046839">
    <property type="entry name" value="ABC_toxin_N"/>
</dbReference>
<evidence type="ECO:0000313" key="6">
    <source>
        <dbReference type="Proteomes" id="UP000322634"/>
    </source>
</evidence>
<feature type="domain" description="Tc toxin complex TcA C-terminal TcB-binding" evidence="3">
    <location>
        <begin position="2876"/>
        <end position="3204"/>
    </location>
</feature>
<evidence type="ECO:0000256" key="2">
    <source>
        <dbReference type="SAM" id="MobiDB-lite"/>
    </source>
</evidence>
<evidence type="ECO:0000256" key="1">
    <source>
        <dbReference type="SAM" id="Coils"/>
    </source>
</evidence>
<comment type="caution">
    <text evidence="5">The sequence shown here is derived from an EMBL/GenBank/DDBJ whole genome shotgun (WGS) entry which is preliminary data.</text>
</comment>
<organism evidence="5 6">
    <name type="scientific">Actinomadura syzygii</name>
    <dbReference type="NCBI Taxonomy" id="1427538"/>
    <lineage>
        <taxon>Bacteria</taxon>
        <taxon>Bacillati</taxon>
        <taxon>Actinomycetota</taxon>
        <taxon>Actinomycetes</taxon>
        <taxon>Streptosporangiales</taxon>
        <taxon>Thermomonosporaceae</taxon>
        <taxon>Actinomadura</taxon>
    </lineage>
</organism>